<dbReference type="GO" id="GO:0046872">
    <property type="term" value="F:metal ion binding"/>
    <property type="evidence" value="ECO:0007669"/>
    <property type="project" value="UniProtKB-KW"/>
</dbReference>
<evidence type="ECO:0000256" key="10">
    <source>
        <dbReference type="ARBA" id="ARBA00031499"/>
    </source>
</evidence>
<protein>
    <recommendedName>
        <fullName evidence="2">cysteine--tRNA ligase</fullName>
        <ecNumber evidence="2">6.1.1.16</ecNumber>
    </recommendedName>
    <alternativeName>
        <fullName evidence="10">Cysteinyl-tRNA synthetase</fullName>
    </alternativeName>
</protein>
<evidence type="ECO:0000256" key="2">
    <source>
        <dbReference type="ARBA" id="ARBA00012832"/>
    </source>
</evidence>
<evidence type="ECO:0000256" key="4">
    <source>
        <dbReference type="ARBA" id="ARBA00022723"/>
    </source>
</evidence>
<keyword evidence="7" id="KW-0067">ATP-binding</keyword>
<evidence type="ECO:0000256" key="7">
    <source>
        <dbReference type="ARBA" id="ARBA00022840"/>
    </source>
</evidence>
<keyword evidence="14" id="KW-1185">Reference proteome</keyword>
<dbReference type="OrthoDB" id="438179at2759"/>
<evidence type="ECO:0000256" key="1">
    <source>
        <dbReference type="ARBA" id="ARBA00001947"/>
    </source>
</evidence>
<evidence type="ECO:0000256" key="8">
    <source>
        <dbReference type="ARBA" id="ARBA00022917"/>
    </source>
</evidence>
<gene>
    <name evidence="13" type="ORF">PSACC_02881</name>
</gene>
<name>A0A2H9THT8_9FUNG</name>
<organism evidence="13 14">
    <name type="scientific">Paramicrosporidium saccamoebae</name>
    <dbReference type="NCBI Taxonomy" id="1246581"/>
    <lineage>
        <taxon>Eukaryota</taxon>
        <taxon>Fungi</taxon>
        <taxon>Fungi incertae sedis</taxon>
        <taxon>Cryptomycota</taxon>
        <taxon>Cryptomycota incertae sedis</taxon>
        <taxon>Paramicrosporidium</taxon>
    </lineage>
</organism>
<reference evidence="13 14" key="1">
    <citation type="submission" date="2016-10" db="EMBL/GenBank/DDBJ databases">
        <title>The genome of Paramicrosporidium saccamoebae is the missing link in understanding Cryptomycota and Microsporidia evolution.</title>
        <authorList>
            <person name="Quandt C.A."/>
            <person name="Beaudet D."/>
            <person name="Corsaro D."/>
            <person name="Michel R."/>
            <person name="Corradi N."/>
            <person name="James T."/>
        </authorList>
    </citation>
    <scope>NUCLEOTIDE SEQUENCE [LARGE SCALE GENOMIC DNA]</scope>
    <source>
        <strain evidence="13 14">KSL3</strain>
    </source>
</reference>
<evidence type="ECO:0000256" key="6">
    <source>
        <dbReference type="ARBA" id="ARBA00022833"/>
    </source>
</evidence>
<dbReference type="AlphaFoldDB" id="A0A2H9THT8"/>
<dbReference type="InterPro" id="IPR024909">
    <property type="entry name" value="Cys-tRNA/MSH_ligase"/>
</dbReference>
<accession>A0A2H9THT8</accession>
<keyword evidence="4" id="KW-0479">Metal-binding</keyword>
<dbReference type="EMBL" id="MTSL01000178">
    <property type="protein sequence ID" value="PJF17306.1"/>
    <property type="molecule type" value="Genomic_DNA"/>
</dbReference>
<dbReference type="CDD" id="cd00672">
    <property type="entry name" value="CysRS_core"/>
    <property type="match status" value="1"/>
</dbReference>
<evidence type="ECO:0000313" key="13">
    <source>
        <dbReference type="EMBL" id="PJF17306.1"/>
    </source>
</evidence>
<dbReference type="GO" id="GO:0005524">
    <property type="term" value="F:ATP binding"/>
    <property type="evidence" value="ECO:0007669"/>
    <property type="project" value="UniProtKB-KW"/>
</dbReference>
<feature type="domain" description="tRNA synthetases class I catalytic" evidence="12">
    <location>
        <begin position="37"/>
        <end position="455"/>
    </location>
</feature>
<keyword evidence="6" id="KW-0862">Zinc</keyword>
<evidence type="ECO:0000256" key="3">
    <source>
        <dbReference type="ARBA" id="ARBA00022598"/>
    </source>
</evidence>
<dbReference type="InterPro" id="IPR014729">
    <property type="entry name" value="Rossmann-like_a/b/a_fold"/>
</dbReference>
<dbReference type="GO" id="GO:0004817">
    <property type="term" value="F:cysteine-tRNA ligase activity"/>
    <property type="evidence" value="ECO:0007669"/>
    <property type="project" value="UniProtKB-EC"/>
</dbReference>
<feature type="region of interest" description="Disordered" evidence="11">
    <location>
        <begin position="698"/>
        <end position="717"/>
    </location>
</feature>
<keyword evidence="9 13" id="KW-0030">Aminoacyl-tRNA synthetase</keyword>
<dbReference type="STRING" id="1246581.A0A2H9THT8"/>
<dbReference type="GO" id="GO:0006423">
    <property type="term" value="P:cysteinyl-tRNA aminoacylation"/>
    <property type="evidence" value="ECO:0007669"/>
    <property type="project" value="InterPro"/>
</dbReference>
<keyword evidence="3" id="KW-0436">Ligase</keyword>
<proteinExistence type="inferred from homology"/>
<keyword evidence="5" id="KW-0547">Nucleotide-binding</keyword>
<sequence>MSQSSENHPYASQWKQPEEKRPELVVYNSLTRTKVPFRPAEGNSVRWYNCGPTVYDASHIGHARNYVTFDIIRRILEDYFNYDVTLVMNITDIDDKIILRARQAHLVAEHRKENPVVTEKLLGELKEALGGFLQSKLGISEDGWVVLEQQLGVPSESSEESDAKKRMHFKTAQKGRLALNDTKVGDESSNLLDSFQDIMAVVLDGKFGASVTDQKIFRDLAAYWEDEYLKDMAALNVRPASLMTRVTEFVPQVIDCIQEIIKNGYAYEAQGSVYFDVGGFGGGEKGHLYAKLCPWSAGNCKFFEEGEGALGMKLAGKKDPRDFALWKASKEGEPVWDSPWGSGRPGWHIECSAMAAAVVPGVLDIHSGGIDLAFPHHDNELAQAEAYYECSQWVNYFMHAGHVHIEGHKMSKSLKNFITIRESLERYTSSQLRIMFLQHQWHAPVFYRESSMTTAIAVESLFFNFFNNIAAHLRAAQSAPPCSVERGERDLIDLLTEVRNKVHIALCDNFDTPAVLGQLQELVNRTNIYIQSQPTPNAYVLRMVGKFVKKMLKTFGVIAESGDDFAIEASGTGSQDVWETVGPILEIVSEYRDQIRSTVLEKKDCNELLNLSDTVRNKLTDLGVIFEDRPGKSTLVKLVNKETVAKMKADQDAREVEKLARKLEMARINEAKKAEKLAKAAIVPSELFKNNAEYSKFDDQGVPTHDATGEELSKNARKKAVKEYETQVELHQKYLDGKI</sequence>
<dbReference type="Gene3D" id="3.40.50.620">
    <property type="entry name" value="HUPs"/>
    <property type="match status" value="1"/>
</dbReference>
<dbReference type="NCBIfam" id="TIGR00435">
    <property type="entry name" value="cysS"/>
    <property type="match status" value="1"/>
</dbReference>
<dbReference type="EC" id="6.1.1.16" evidence="2"/>
<evidence type="ECO:0000259" key="12">
    <source>
        <dbReference type="Pfam" id="PF01406"/>
    </source>
</evidence>
<keyword evidence="8" id="KW-0648">Protein biosynthesis</keyword>
<dbReference type="Pfam" id="PF01406">
    <property type="entry name" value="tRNA-synt_1e"/>
    <property type="match status" value="1"/>
</dbReference>
<dbReference type="SUPFAM" id="SSF47323">
    <property type="entry name" value="Anticodon-binding domain of a subclass of class I aminoacyl-tRNA synthetases"/>
    <property type="match status" value="1"/>
</dbReference>
<dbReference type="InterPro" id="IPR009080">
    <property type="entry name" value="tRNAsynth_Ia_anticodon-bd"/>
</dbReference>
<dbReference type="PANTHER" id="PTHR10890:SF3">
    <property type="entry name" value="CYSTEINE--TRNA LIGASE, CYTOPLASMIC"/>
    <property type="match status" value="1"/>
</dbReference>
<comment type="cofactor">
    <cofactor evidence="1">
        <name>Zn(2+)</name>
        <dbReference type="ChEBI" id="CHEBI:29105"/>
    </cofactor>
</comment>
<evidence type="ECO:0000256" key="5">
    <source>
        <dbReference type="ARBA" id="ARBA00022741"/>
    </source>
</evidence>
<dbReference type="Proteomes" id="UP000240830">
    <property type="component" value="Unassembled WGS sequence"/>
</dbReference>
<evidence type="ECO:0000256" key="11">
    <source>
        <dbReference type="SAM" id="MobiDB-lite"/>
    </source>
</evidence>
<dbReference type="GO" id="GO:0005737">
    <property type="term" value="C:cytoplasm"/>
    <property type="evidence" value="ECO:0007669"/>
    <property type="project" value="TreeGrafter"/>
</dbReference>
<dbReference type="PRINTS" id="PR00983">
    <property type="entry name" value="TRNASYNTHCYS"/>
</dbReference>
<dbReference type="Gene3D" id="1.20.120.1910">
    <property type="entry name" value="Cysteine-tRNA ligase, C-terminal anti-codon recognition domain"/>
    <property type="match status" value="1"/>
</dbReference>
<dbReference type="SUPFAM" id="SSF52374">
    <property type="entry name" value="Nucleotidylyl transferase"/>
    <property type="match status" value="1"/>
</dbReference>
<evidence type="ECO:0000256" key="9">
    <source>
        <dbReference type="ARBA" id="ARBA00023146"/>
    </source>
</evidence>
<dbReference type="InterPro" id="IPR032678">
    <property type="entry name" value="tRNA-synt_1_cat_dom"/>
</dbReference>
<dbReference type="InterPro" id="IPR015803">
    <property type="entry name" value="Cys-tRNA-ligase"/>
</dbReference>
<dbReference type="HAMAP" id="MF_00041">
    <property type="entry name" value="Cys_tRNA_synth"/>
    <property type="match status" value="1"/>
</dbReference>
<evidence type="ECO:0000313" key="14">
    <source>
        <dbReference type="Proteomes" id="UP000240830"/>
    </source>
</evidence>
<dbReference type="PANTHER" id="PTHR10890">
    <property type="entry name" value="CYSTEINYL-TRNA SYNTHETASE"/>
    <property type="match status" value="1"/>
</dbReference>
<comment type="caution">
    <text evidence="13">The sequence shown here is derived from an EMBL/GenBank/DDBJ whole genome shotgun (WGS) entry which is preliminary data.</text>
</comment>